<feature type="domain" description="DNA2/NAM7 helicase helicase" evidence="6">
    <location>
        <begin position="167"/>
        <end position="228"/>
    </location>
</feature>
<evidence type="ECO:0000259" key="7">
    <source>
        <dbReference type="Pfam" id="PF13087"/>
    </source>
</evidence>
<accession>A0A4R3YHF1</accession>
<dbReference type="Pfam" id="PF13087">
    <property type="entry name" value="AAA_12"/>
    <property type="match status" value="1"/>
</dbReference>
<reference evidence="8 9" key="1">
    <citation type="submission" date="2019-03" db="EMBL/GenBank/DDBJ databases">
        <title>Above-ground endophytic microbial communities from plants in different locations in the United States.</title>
        <authorList>
            <person name="Frank C."/>
        </authorList>
    </citation>
    <scope>NUCLEOTIDE SEQUENCE [LARGE SCALE GENOMIC DNA]</scope>
    <source>
        <strain evidence="8 9">LP_13_YM</strain>
    </source>
</reference>
<feature type="domain" description="DNA2/NAM7 helicase-like C-terminal" evidence="7">
    <location>
        <begin position="286"/>
        <end position="468"/>
    </location>
</feature>
<dbReference type="GO" id="GO:0016787">
    <property type="term" value="F:hydrolase activity"/>
    <property type="evidence" value="ECO:0007669"/>
    <property type="project" value="UniProtKB-KW"/>
</dbReference>
<dbReference type="Gene3D" id="3.40.50.300">
    <property type="entry name" value="P-loop containing nucleotide triphosphate hydrolases"/>
    <property type="match status" value="2"/>
</dbReference>
<evidence type="ECO:0000256" key="2">
    <source>
        <dbReference type="ARBA" id="ARBA00022741"/>
    </source>
</evidence>
<gene>
    <name evidence="8" type="ORF">EC912_11066</name>
</gene>
<evidence type="ECO:0000256" key="4">
    <source>
        <dbReference type="ARBA" id="ARBA00022806"/>
    </source>
</evidence>
<dbReference type="InterPro" id="IPR041677">
    <property type="entry name" value="DNA2/NAM7_AAA_11"/>
</dbReference>
<dbReference type="Pfam" id="PF13086">
    <property type="entry name" value="AAA_11"/>
    <property type="match status" value="1"/>
</dbReference>
<evidence type="ECO:0000313" key="9">
    <source>
        <dbReference type="Proteomes" id="UP000295645"/>
    </source>
</evidence>
<protein>
    <submittedName>
        <fullName evidence="8">AAA domain-containing protein</fullName>
    </submittedName>
</protein>
<keyword evidence="3" id="KW-0378">Hydrolase</keyword>
<dbReference type="GO" id="GO:0005524">
    <property type="term" value="F:ATP binding"/>
    <property type="evidence" value="ECO:0007669"/>
    <property type="project" value="UniProtKB-KW"/>
</dbReference>
<evidence type="ECO:0000259" key="6">
    <source>
        <dbReference type="Pfam" id="PF13086"/>
    </source>
</evidence>
<evidence type="ECO:0000256" key="5">
    <source>
        <dbReference type="ARBA" id="ARBA00022840"/>
    </source>
</evidence>
<keyword evidence="2" id="KW-0547">Nucleotide-binding</keyword>
<organism evidence="8 9">
    <name type="scientific">Luteibacter rhizovicinus</name>
    <dbReference type="NCBI Taxonomy" id="242606"/>
    <lineage>
        <taxon>Bacteria</taxon>
        <taxon>Pseudomonadati</taxon>
        <taxon>Pseudomonadota</taxon>
        <taxon>Gammaproteobacteria</taxon>
        <taxon>Lysobacterales</taxon>
        <taxon>Rhodanobacteraceae</taxon>
        <taxon>Luteibacter</taxon>
    </lineage>
</organism>
<evidence type="ECO:0000256" key="3">
    <source>
        <dbReference type="ARBA" id="ARBA00022801"/>
    </source>
</evidence>
<dbReference type="EMBL" id="SMCS01000010">
    <property type="protein sequence ID" value="TCV91636.1"/>
    <property type="molecule type" value="Genomic_DNA"/>
</dbReference>
<keyword evidence="9" id="KW-1185">Reference proteome</keyword>
<evidence type="ECO:0000313" key="8">
    <source>
        <dbReference type="EMBL" id="TCV91636.1"/>
    </source>
</evidence>
<dbReference type="Proteomes" id="UP000295645">
    <property type="component" value="Unassembled WGS sequence"/>
</dbReference>
<comment type="caution">
    <text evidence="8">The sequence shown here is derived from an EMBL/GenBank/DDBJ whole genome shotgun (WGS) entry which is preliminary data.</text>
</comment>
<sequence>MWPTAPAFDLKELQPVIDAFPRLIERLEGEAQSVGRRLGPSFLHWLTALFRRDIYSQWCDARDRVAFVRAIRNALIDLKALTGTFDVALWDGQPLDSDGNQRRAFWQGQGLNVLRSDLFAAAMALHEAFFLEAASNDVVIALSSMLSSPPLPSARTALWQWFFMLTPVVSSTFASVRRQFAGIGVEGLGWLVIDEAGQAVPQAAVGAMMRARRVVVVGDPLQIPPVVTQSTRLLARLGQHWLKDSRARYAVDSHSVQTLADRIYPMGVRHPVDDSRFIGIPLVMHRRCDNPMFDIANAIAYGGRMKHAKDGSAAAHPVFRKSSWWNVCGETEGDTKYVSAQGEHLLQALFALYRHDIATRGPTMPRVFVITPFRQVKSGLLALLGDHDVWQQGLAGWDVPVPTDLQDWARISIGTVHTFQGKENDVVFFVLGCDQARGGAVDWACAEPNLLNVALTRAKSHVYVIGDRDVWAHKRYFSVAAGMLDTDTWTPALRDELMVEVP</sequence>
<dbReference type="PANTHER" id="PTHR43788:SF8">
    <property type="entry name" value="DNA-BINDING PROTEIN SMUBP-2"/>
    <property type="match status" value="1"/>
</dbReference>
<dbReference type="InterPro" id="IPR050534">
    <property type="entry name" value="Coronavir_polyprotein_1ab"/>
</dbReference>
<keyword evidence="5" id="KW-0067">ATP-binding</keyword>
<name>A0A4R3YHF1_9GAMM</name>
<dbReference type="AlphaFoldDB" id="A0A4R3YHF1"/>
<dbReference type="GO" id="GO:0043139">
    <property type="term" value="F:5'-3' DNA helicase activity"/>
    <property type="evidence" value="ECO:0007669"/>
    <property type="project" value="TreeGrafter"/>
</dbReference>
<evidence type="ECO:0000256" key="1">
    <source>
        <dbReference type="ARBA" id="ARBA00007913"/>
    </source>
</evidence>
<comment type="similarity">
    <text evidence="1">Belongs to the DNA2/NAM7 helicase family.</text>
</comment>
<dbReference type="SUPFAM" id="SSF52540">
    <property type="entry name" value="P-loop containing nucleoside triphosphate hydrolases"/>
    <property type="match status" value="1"/>
</dbReference>
<dbReference type="InterPro" id="IPR027417">
    <property type="entry name" value="P-loop_NTPase"/>
</dbReference>
<keyword evidence="4" id="KW-0347">Helicase</keyword>
<dbReference type="InterPro" id="IPR041679">
    <property type="entry name" value="DNA2/NAM7-like_C"/>
</dbReference>
<dbReference type="PANTHER" id="PTHR43788">
    <property type="entry name" value="DNA2/NAM7 HELICASE FAMILY MEMBER"/>
    <property type="match status" value="1"/>
</dbReference>
<proteinExistence type="inferred from homology"/>